<accession>A0A1X0QI06</accession>
<organism evidence="1 2">
    <name type="scientific">Hepatospora eriocheir</name>
    <dbReference type="NCBI Taxonomy" id="1081669"/>
    <lineage>
        <taxon>Eukaryota</taxon>
        <taxon>Fungi</taxon>
        <taxon>Fungi incertae sedis</taxon>
        <taxon>Microsporidia</taxon>
        <taxon>Hepatosporidae</taxon>
        <taxon>Hepatospora</taxon>
    </lineage>
</organism>
<comment type="caution">
    <text evidence="1">The sequence shown here is derived from an EMBL/GenBank/DDBJ whole genome shotgun (WGS) entry which is preliminary data.</text>
</comment>
<dbReference type="VEuPathDB" id="MicrosporidiaDB:A0H76_3030"/>
<dbReference type="EMBL" id="LTAI01000217">
    <property type="protein sequence ID" value="ORD99366.1"/>
    <property type="molecule type" value="Genomic_DNA"/>
</dbReference>
<dbReference type="AlphaFoldDB" id="A0A1X0QI06"/>
<proteinExistence type="predicted"/>
<reference evidence="1 2" key="1">
    <citation type="journal article" date="2017" name="Environ. Microbiol.">
        <title>Decay of the glycolytic pathway and adaptation to intranuclear parasitism within Enterocytozoonidae microsporidia.</title>
        <authorList>
            <person name="Wiredu Boakye D."/>
            <person name="Jaroenlak P."/>
            <person name="Prachumwat A."/>
            <person name="Williams T.A."/>
            <person name="Bateman K.S."/>
            <person name="Itsathitphaisarn O."/>
            <person name="Sritunyalucksana K."/>
            <person name="Paszkiewicz K.H."/>
            <person name="Moore K.A."/>
            <person name="Stentiford G.D."/>
            <person name="Williams B.A."/>
        </authorList>
    </citation>
    <scope>NUCLEOTIDE SEQUENCE [LARGE SCALE GENOMIC DNA]</scope>
    <source>
        <strain evidence="2">canceri</strain>
    </source>
</reference>
<protein>
    <submittedName>
        <fullName evidence="1">Uncharacterized protein</fullName>
    </submittedName>
</protein>
<evidence type="ECO:0000313" key="1">
    <source>
        <dbReference type="EMBL" id="ORD99366.1"/>
    </source>
</evidence>
<sequence length="58" mass="6613">MINKYTWCFTVFVGLTVTKYVPVEIVITEMKENDEMVSVPSKNPVIKINTGVDDFKTV</sequence>
<gene>
    <name evidence="1" type="ORF">A0H76_3030</name>
</gene>
<dbReference type="Proteomes" id="UP000192501">
    <property type="component" value="Unassembled WGS sequence"/>
</dbReference>
<evidence type="ECO:0000313" key="2">
    <source>
        <dbReference type="Proteomes" id="UP000192501"/>
    </source>
</evidence>
<name>A0A1X0QI06_9MICR</name>